<dbReference type="SMART" id="SM00198">
    <property type="entry name" value="SCP"/>
    <property type="match status" value="1"/>
</dbReference>
<evidence type="ECO:0000313" key="5">
    <source>
        <dbReference type="Proteomes" id="UP001652581"/>
    </source>
</evidence>
<dbReference type="InterPro" id="IPR034117">
    <property type="entry name" value="SCP_CRISP"/>
</dbReference>
<dbReference type="SUPFAM" id="SSF57546">
    <property type="entry name" value="Crisp domain-like"/>
    <property type="match status" value="1"/>
</dbReference>
<dbReference type="InterPro" id="IPR018244">
    <property type="entry name" value="Allrgn_V5/Tpx1_CS"/>
</dbReference>
<dbReference type="InterPro" id="IPR042076">
    <property type="entry name" value="Crisp-like_dom"/>
</dbReference>
<comment type="similarity">
    <text evidence="1">Belongs to the CRISP family.</text>
</comment>
<dbReference type="Proteomes" id="UP001652581">
    <property type="component" value="Chromosome 20"/>
</dbReference>
<keyword evidence="2 3" id="KW-1015">Disulfide bond</keyword>
<dbReference type="SUPFAM" id="SSF55797">
    <property type="entry name" value="PR-1-like"/>
    <property type="match status" value="1"/>
</dbReference>
<proteinExistence type="inferred from homology"/>
<dbReference type="InterPro" id="IPR003582">
    <property type="entry name" value="ShKT_dom"/>
</dbReference>
<accession>A0ABM5BZT0</accession>
<feature type="disulfide bond" evidence="3">
    <location>
        <begin position="419"/>
        <end position="437"/>
    </location>
</feature>
<dbReference type="InterPro" id="IPR013871">
    <property type="entry name" value="Cysteine_rich_secretory"/>
</dbReference>
<dbReference type="RefSeq" id="XP_072801914.1">
    <property type="nucleotide sequence ID" value="XM_072945813.1"/>
</dbReference>
<feature type="domain" description="ShKT" evidence="4">
    <location>
        <begin position="410"/>
        <end position="443"/>
    </location>
</feature>
<evidence type="ECO:0000256" key="2">
    <source>
        <dbReference type="ARBA" id="ARBA00023157"/>
    </source>
</evidence>
<dbReference type="CDD" id="cd05383">
    <property type="entry name" value="CAP_CRISP"/>
    <property type="match status" value="1"/>
</dbReference>
<reference evidence="6" key="1">
    <citation type="submission" date="2025-08" db="UniProtKB">
        <authorList>
            <consortium name="RefSeq"/>
        </authorList>
    </citation>
    <scope>IDENTIFICATION</scope>
</reference>
<dbReference type="PRINTS" id="PR00837">
    <property type="entry name" value="V5TPXLIKE"/>
</dbReference>
<protein>
    <submittedName>
        <fullName evidence="6">Cysteine-rich secretory protein 1</fullName>
    </submittedName>
</protein>
<name>A0ABM5BZT0_VICPA</name>
<sequence>MFCVWFLEDTESLLQADLLVIPCSDKDQNNSSGVLLVISTTDTEPILVEKQCRSVPLLGGGLLLTFPDTPVIMPIVYVVQDSCSSTFSHERRLRTVDGGHGPGRPTIWASRPPAAAAFALENGLFIFSFPESQRVWRLCAVAMNALHVLCQVPDCKLPETVQLIRDHVSSQSSPYLIAAPLNHAAGLRSWLQMWEFKTGTTMKHVLLLAVAAGFLPVLMTRAKPAKVPYDTLRTELATVQKEIVTVHNSLRRGVFPPASNMLKMNWSEEAAQNARTLSKDCELAESNALKRRITNTFCGENTHLASYPISWSNVIRTWSSESKYFKYGAWMSTDDDTVTEHYTQIVWATSYLVGCGVSPCRKRGSTQYLYVCHYCHEGNDPDKKNVPYNKGTPCGDCPNNCEDKLCTNPCLYYDEYINCKIQTRGLGCSHLSVQLLCKASCLCHTEIK</sequence>
<dbReference type="GeneID" id="102538730"/>
<dbReference type="PANTHER" id="PTHR10334">
    <property type="entry name" value="CYSTEINE-RICH SECRETORY PROTEIN-RELATED"/>
    <property type="match status" value="1"/>
</dbReference>
<feature type="disulfide bond" evidence="3">
    <location>
        <begin position="428"/>
        <end position="441"/>
    </location>
</feature>
<evidence type="ECO:0000259" key="4">
    <source>
        <dbReference type="PROSITE" id="PS51670"/>
    </source>
</evidence>
<comment type="caution">
    <text evidence="3">Lacks conserved residue(s) required for the propagation of feature annotation.</text>
</comment>
<dbReference type="Pfam" id="PF08562">
    <property type="entry name" value="Crisp"/>
    <property type="match status" value="1"/>
</dbReference>
<evidence type="ECO:0000256" key="3">
    <source>
        <dbReference type="PROSITE-ProRule" id="PRU01005"/>
    </source>
</evidence>
<dbReference type="InterPro" id="IPR035940">
    <property type="entry name" value="CAP_sf"/>
</dbReference>
<organism evidence="5 6">
    <name type="scientific">Vicugna pacos</name>
    <name type="common">Alpaca</name>
    <name type="synonym">Lama pacos</name>
    <dbReference type="NCBI Taxonomy" id="30538"/>
    <lineage>
        <taxon>Eukaryota</taxon>
        <taxon>Metazoa</taxon>
        <taxon>Chordata</taxon>
        <taxon>Craniata</taxon>
        <taxon>Vertebrata</taxon>
        <taxon>Euteleostomi</taxon>
        <taxon>Mammalia</taxon>
        <taxon>Eutheria</taxon>
        <taxon>Laurasiatheria</taxon>
        <taxon>Artiodactyla</taxon>
        <taxon>Tylopoda</taxon>
        <taxon>Camelidae</taxon>
        <taxon>Vicugna</taxon>
    </lineage>
</organism>
<dbReference type="PROSITE" id="PS51670">
    <property type="entry name" value="SHKT"/>
    <property type="match status" value="1"/>
</dbReference>
<dbReference type="Gene3D" id="3.40.33.10">
    <property type="entry name" value="CAP"/>
    <property type="match status" value="1"/>
</dbReference>
<evidence type="ECO:0000313" key="6">
    <source>
        <dbReference type="RefSeq" id="XP_072801914.1"/>
    </source>
</evidence>
<gene>
    <name evidence="6" type="primary">CRISP1</name>
</gene>
<keyword evidence="5" id="KW-1185">Reference proteome</keyword>
<evidence type="ECO:0000256" key="1">
    <source>
        <dbReference type="ARBA" id="ARBA00009923"/>
    </source>
</evidence>
<dbReference type="PROSITE" id="PS01010">
    <property type="entry name" value="CRISP_2"/>
    <property type="match status" value="1"/>
</dbReference>
<dbReference type="InterPro" id="IPR001283">
    <property type="entry name" value="CRISP-related"/>
</dbReference>
<dbReference type="PROSITE" id="PS01009">
    <property type="entry name" value="CRISP_1"/>
    <property type="match status" value="1"/>
</dbReference>
<dbReference type="InterPro" id="IPR014044">
    <property type="entry name" value="CAP_dom"/>
</dbReference>
<dbReference type="Pfam" id="PF00188">
    <property type="entry name" value="CAP"/>
    <property type="match status" value="1"/>
</dbReference>
<dbReference type="Gene3D" id="1.10.10.740">
    <property type="entry name" value="Crisp domain"/>
    <property type="match status" value="1"/>
</dbReference>